<proteinExistence type="inferred from homology"/>
<reference evidence="4" key="1">
    <citation type="submission" date="2016-07" db="EMBL/GenBank/DDBJ databases">
        <title>Sequence Frankia sp. strain CcI1.17.</title>
        <authorList>
            <person name="Ghodhbane-Gtari F."/>
            <person name="Swanson E."/>
            <person name="Gueddou A."/>
            <person name="Morris K."/>
            <person name="Hezbri K."/>
            <person name="Ktari A."/>
            <person name="Nouioui I."/>
            <person name="Abebe-Akele F."/>
            <person name="Simpson S."/>
            <person name="Thomas K."/>
            <person name="Gtari M."/>
            <person name="Tisa L.S."/>
            <person name="Hurst S."/>
        </authorList>
    </citation>
    <scope>NUCLEOTIDE SEQUENCE [LARGE SCALE GENOMIC DNA]</scope>
    <source>
        <strain evidence="4">Cc1.17</strain>
    </source>
</reference>
<dbReference type="InterPro" id="IPR002347">
    <property type="entry name" value="SDR_fam"/>
</dbReference>
<dbReference type="AlphaFoldDB" id="A0A1S1QMX4"/>
<dbReference type="Gene3D" id="3.40.50.720">
    <property type="entry name" value="NAD(P)-binding Rossmann-like Domain"/>
    <property type="match status" value="1"/>
</dbReference>
<organism evidence="3 4">
    <name type="scientific">Parafrankia colletiae</name>
    <dbReference type="NCBI Taxonomy" id="573497"/>
    <lineage>
        <taxon>Bacteria</taxon>
        <taxon>Bacillati</taxon>
        <taxon>Actinomycetota</taxon>
        <taxon>Actinomycetes</taxon>
        <taxon>Frankiales</taxon>
        <taxon>Frankiaceae</taxon>
        <taxon>Parafrankia</taxon>
    </lineage>
</organism>
<dbReference type="Proteomes" id="UP000179627">
    <property type="component" value="Unassembled WGS sequence"/>
</dbReference>
<comment type="caution">
    <text evidence="3">The sequence shown here is derived from an EMBL/GenBank/DDBJ whole genome shotgun (WGS) entry which is preliminary data.</text>
</comment>
<dbReference type="EMBL" id="MBLM01000125">
    <property type="protein sequence ID" value="OHV34936.1"/>
    <property type="molecule type" value="Genomic_DNA"/>
</dbReference>
<dbReference type="PRINTS" id="PR00080">
    <property type="entry name" value="SDRFAMILY"/>
</dbReference>
<dbReference type="SUPFAM" id="SSF51735">
    <property type="entry name" value="NAD(P)-binding Rossmann-fold domains"/>
    <property type="match status" value="1"/>
</dbReference>
<evidence type="ECO:0000256" key="2">
    <source>
        <dbReference type="ARBA" id="ARBA00023002"/>
    </source>
</evidence>
<gene>
    <name evidence="3" type="ORF">CC117_20705</name>
</gene>
<evidence type="ECO:0000313" key="4">
    <source>
        <dbReference type="Proteomes" id="UP000179627"/>
    </source>
</evidence>
<dbReference type="OrthoDB" id="3542748at2"/>
<keyword evidence="4" id="KW-1185">Reference proteome</keyword>
<dbReference type="PROSITE" id="PS00061">
    <property type="entry name" value="ADH_SHORT"/>
    <property type="match status" value="1"/>
</dbReference>
<protein>
    <submittedName>
        <fullName evidence="3">Oxidoreductase</fullName>
    </submittedName>
</protein>
<evidence type="ECO:0000256" key="1">
    <source>
        <dbReference type="ARBA" id="ARBA00006484"/>
    </source>
</evidence>
<dbReference type="GO" id="GO:0016491">
    <property type="term" value="F:oxidoreductase activity"/>
    <property type="evidence" value="ECO:0007669"/>
    <property type="project" value="UniProtKB-KW"/>
</dbReference>
<comment type="similarity">
    <text evidence="1">Belongs to the short-chain dehydrogenases/reductases (SDR) family.</text>
</comment>
<dbReference type="PANTHER" id="PTHR43639:SF1">
    <property type="entry name" value="SHORT-CHAIN DEHYDROGENASE_REDUCTASE FAMILY PROTEIN"/>
    <property type="match status" value="1"/>
</dbReference>
<keyword evidence="2" id="KW-0560">Oxidoreductase</keyword>
<dbReference type="Pfam" id="PF13561">
    <property type="entry name" value="adh_short_C2"/>
    <property type="match status" value="1"/>
</dbReference>
<dbReference type="PANTHER" id="PTHR43639">
    <property type="entry name" value="OXIDOREDUCTASE, SHORT-CHAIN DEHYDROGENASE/REDUCTASE FAMILY (AFU_ORTHOLOGUE AFUA_5G02870)"/>
    <property type="match status" value="1"/>
</dbReference>
<sequence length="237" mass="24881">MPSRVAIVTGAARGQGAAVVRRLRAQDYAVVAVDVTTPESNDRLVVDCQGDIRKESDWRRVVGIAVERFGALHVLVNNAGVLRSGSIGDETSGEMRALWEVNCLGAFLGVQAALPALRAAAKEHDAAIVNTLSVAAQRGFAHHCAYSSSKFALRGFTQAAALELSRDRIRVNAVVPGPIATPMLAPSIVERLARELPLGRAGTAEDVAEVVAFLASPSAGFVTGSEYVVDGGQLLRG</sequence>
<dbReference type="RefSeq" id="WP_071085987.1">
    <property type="nucleotide sequence ID" value="NZ_MBLM01000125.1"/>
</dbReference>
<dbReference type="FunFam" id="3.40.50.720:FF:000084">
    <property type="entry name" value="Short-chain dehydrogenase reductase"/>
    <property type="match status" value="1"/>
</dbReference>
<dbReference type="InterPro" id="IPR020904">
    <property type="entry name" value="Sc_DH/Rdtase_CS"/>
</dbReference>
<evidence type="ECO:0000313" key="3">
    <source>
        <dbReference type="EMBL" id="OHV34936.1"/>
    </source>
</evidence>
<dbReference type="CDD" id="cd05233">
    <property type="entry name" value="SDR_c"/>
    <property type="match status" value="1"/>
</dbReference>
<dbReference type="PRINTS" id="PR00081">
    <property type="entry name" value="GDHRDH"/>
</dbReference>
<dbReference type="InterPro" id="IPR036291">
    <property type="entry name" value="NAD(P)-bd_dom_sf"/>
</dbReference>
<accession>A0A1S1QMX4</accession>
<name>A0A1S1QMX4_9ACTN</name>